<evidence type="ECO:0000313" key="2">
    <source>
        <dbReference type="EMBL" id="PJC81767.1"/>
    </source>
</evidence>
<accession>A0A2M8GMH9</accession>
<reference evidence="3" key="1">
    <citation type="submission" date="2017-09" db="EMBL/GenBank/DDBJ databases">
        <title>Depth-based differentiation of microbial function through sediment-hosted aquifers and enrichment of novel symbionts in the deep terrestrial subsurface.</title>
        <authorList>
            <person name="Probst A.J."/>
            <person name="Ladd B."/>
            <person name="Jarett J.K."/>
            <person name="Geller-Mcgrath D.E."/>
            <person name="Sieber C.M.K."/>
            <person name="Emerson J.B."/>
            <person name="Anantharaman K."/>
            <person name="Thomas B.C."/>
            <person name="Malmstrom R."/>
            <person name="Stieglmeier M."/>
            <person name="Klingl A."/>
            <person name="Woyke T."/>
            <person name="Ryan C.M."/>
            <person name="Banfield J.F."/>
        </authorList>
    </citation>
    <scope>NUCLEOTIDE SEQUENCE [LARGE SCALE GENOMIC DNA]</scope>
</reference>
<comment type="caution">
    <text evidence="2">The sequence shown here is derived from an EMBL/GenBank/DDBJ whole genome shotgun (WGS) entry which is preliminary data.</text>
</comment>
<keyword evidence="1" id="KW-0472">Membrane</keyword>
<evidence type="ECO:0000313" key="3">
    <source>
        <dbReference type="Proteomes" id="UP000229370"/>
    </source>
</evidence>
<proteinExistence type="predicted"/>
<dbReference type="Proteomes" id="UP000229370">
    <property type="component" value="Unassembled WGS sequence"/>
</dbReference>
<gene>
    <name evidence="2" type="ORF">CO007_03090</name>
</gene>
<protein>
    <submittedName>
        <fullName evidence="2">Uncharacterized protein</fullName>
    </submittedName>
</protein>
<keyword evidence="1" id="KW-0812">Transmembrane</keyword>
<sequence>MFNDKYKIYKILVPIFFIWILVCYAQLKGPIYYPGYKEAKKQPKLFIGKKINFGGKITEIKDNYFYVEIDKEPIKVFGQLSQGKINYSIAGEAVYLAGGSLKLSQSHTSNIRTYRVILSIIPIIIVAYWFFQIYRFNSKKKIFEIKN</sequence>
<keyword evidence="1" id="KW-1133">Transmembrane helix</keyword>
<organism evidence="2 3">
    <name type="scientific">Candidatus Roizmanbacteria bacterium CG_4_8_14_3_um_filter_36_10</name>
    <dbReference type="NCBI Taxonomy" id="1974834"/>
    <lineage>
        <taxon>Bacteria</taxon>
        <taxon>Candidatus Roizmaniibacteriota</taxon>
    </lineage>
</organism>
<evidence type="ECO:0000256" key="1">
    <source>
        <dbReference type="SAM" id="Phobius"/>
    </source>
</evidence>
<dbReference type="AlphaFoldDB" id="A0A2M8GMH9"/>
<name>A0A2M8GMH9_9BACT</name>
<feature type="transmembrane region" description="Helical" evidence="1">
    <location>
        <begin position="7"/>
        <end position="27"/>
    </location>
</feature>
<dbReference type="EMBL" id="PFQK01000052">
    <property type="protein sequence ID" value="PJC81767.1"/>
    <property type="molecule type" value="Genomic_DNA"/>
</dbReference>
<feature type="transmembrane region" description="Helical" evidence="1">
    <location>
        <begin position="113"/>
        <end position="131"/>
    </location>
</feature>